<protein>
    <submittedName>
        <fullName evidence="1">Uncharacterized protein</fullName>
    </submittedName>
</protein>
<evidence type="ECO:0000313" key="1">
    <source>
        <dbReference type="EMBL" id="OGK40561.1"/>
    </source>
</evidence>
<dbReference type="AlphaFoldDB" id="A0A1F7IB41"/>
<comment type="caution">
    <text evidence="1">The sequence shown here is derived from an EMBL/GenBank/DDBJ whole genome shotgun (WGS) entry which is preliminary data.</text>
</comment>
<evidence type="ECO:0000313" key="2">
    <source>
        <dbReference type="Proteomes" id="UP000179270"/>
    </source>
</evidence>
<organism evidence="1 2">
    <name type="scientific">Candidatus Roizmanbacteria bacterium RIFCSPLOWO2_01_FULL_35_13</name>
    <dbReference type="NCBI Taxonomy" id="1802055"/>
    <lineage>
        <taxon>Bacteria</taxon>
        <taxon>Candidatus Roizmaniibacteriota</taxon>
    </lineage>
</organism>
<proteinExistence type="predicted"/>
<name>A0A1F7IB41_9BACT</name>
<dbReference type="EMBL" id="MGAF01000031">
    <property type="protein sequence ID" value="OGK40561.1"/>
    <property type="molecule type" value="Genomic_DNA"/>
</dbReference>
<dbReference type="Proteomes" id="UP000179270">
    <property type="component" value="Unassembled WGS sequence"/>
</dbReference>
<accession>A0A1F7IB41</accession>
<sequence>MEIPKVVQSNFPWFHSNKVWEYSNGHWDGVVRDNSYPKLTALTSTLDRVFSDFGDGNPIEVESISIGLTAQAINSLQTILGLIPSHLTSDVSQETLDQRYKSSVLPSI</sequence>
<reference evidence="1 2" key="1">
    <citation type="journal article" date="2016" name="Nat. Commun.">
        <title>Thousands of microbial genomes shed light on interconnected biogeochemical processes in an aquifer system.</title>
        <authorList>
            <person name="Anantharaman K."/>
            <person name="Brown C.T."/>
            <person name="Hug L.A."/>
            <person name="Sharon I."/>
            <person name="Castelle C.J."/>
            <person name="Probst A.J."/>
            <person name="Thomas B.C."/>
            <person name="Singh A."/>
            <person name="Wilkins M.J."/>
            <person name="Karaoz U."/>
            <person name="Brodie E.L."/>
            <person name="Williams K.H."/>
            <person name="Hubbard S.S."/>
            <person name="Banfield J.F."/>
        </authorList>
    </citation>
    <scope>NUCLEOTIDE SEQUENCE [LARGE SCALE GENOMIC DNA]</scope>
</reference>
<gene>
    <name evidence="1" type="ORF">A3A74_00335</name>
</gene>